<dbReference type="Pfam" id="PF00534">
    <property type="entry name" value="Glycos_transf_1"/>
    <property type="match status" value="1"/>
</dbReference>
<feature type="domain" description="Glycosyltransferase subfamily 4-like N-terminal" evidence="2">
    <location>
        <begin position="27"/>
        <end position="189"/>
    </location>
</feature>
<dbReference type="SUPFAM" id="SSF53756">
    <property type="entry name" value="UDP-Glycosyltransferase/glycogen phosphorylase"/>
    <property type="match status" value="1"/>
</dbReference>
<protein>
    <submittedName>
        <fullName evidence="3">Glycosyltransferase involved in cell wall bisynthesis</fullName>
    </submittedName>
</protein>
<accession>A0A1I6JSK1</accession>
<reference evidence="4" key="1">
    <citation type="submission" date="2016-10" db="EMBL/GenBank/DDBJ databases">
        <authorList>
            <person name="Varghese N."/>
            <person name="Submissions S."/>
        </authorList>
    </citation>
    <scope>NUCLEOTIDE SEQUENCE [LARGE SCALE GENOMIC DNA]</scope>
    <source>
        <strain evidence="4">DSM 19891</strain>
    </source>
</reference>
<gene>
    <name evidence="3" type="ORF">SAMN04488010_2956</name>
</gene>
<dbReference type="AlphaFoldDB" id="A0A1I6JSK1"/>
<proteinExistence type="predicted"/>
<dbReference type="CDD" id="cd03794">
    <property type="entry name" value="GT4_WbuB-like"/>
    <property type="match status" value="1"/>
</dbReference>
<keyword evidence="4" id="KW-1185">Reference proteome</keyword>
<dbReference type="InterPro" id="IPR028098">
    <property type="entry name" value="Glyco_trans_4-like_N"/>
</dbReference>
<keyword evidence="3" id="KW-0808">Transferase</keyword>
<organism evidence="3 4">
    <name type="scientific">Maribacter stanieri</name>
    <dbReference type="NCBI Taxonomy" id="440514"/>
    <lineage>
        <taxon>Bacteria</taxon>
        <taxon>Pseudomonadati</taxon>
        <taxon>Bacteroidota</taxon>
        <taxon>Flavobacteriia</taxon>
        <taxon>Flavobacteriales</taxon>
        <taxon>Flavobacteriaceae</taxon>
        <taxon>Maribacter</taxon>
    </lineage>
</organism>
<dbReference type="EMBL" id="FOYX01000003">
    <property type="protein sequence ID" value="SFR81945.1"/>
    <property type="molecule type" value="Genomic_DNA"/>
</dbReference>
<name>A0A1I6JSK1_9FLAO</name>
<dbReference type="Proteomes" id="UP000199462">
    <property type="component" value="Unassembled WGS sequence"/>
</dbReference>
<evidence type="ECO:0000259" key="1">
    <source>
        <dbReference type="Pfam" id="PF00534"/>
    </source>
</evidence>
<dbReference type="RefSeq" id="WP_091904018.1">
    <property type="nucleotide sequence ID" value="NZ_FOYX01000003.1"/>
</dbReference>
<evidence type="ECO:0000313" key="4">
    <source>
        <dbReference type="Proteomes" id="UP000199462"/>
    </source>
</evidence>
<dbReference type="GO" id="GO:0016757">
    <property type="term" value="F:glycosyltransferase activity"/>
    <property type="evidence" value="ECO:0007669"/>
    <property type="project" value="InterPro"/>
</dbReference>
<dbReference type="PANTHER" id="PTHR12526">
    <property type="entry name" value="GLYCOSYLTRANSFERASE"/>
    <property type="match status" value="1"/>
</dbReference>
<dbReference type="InterPro" id="IPR001296">
    <property type="entry name" value="Glyco_trans_1"/>
</dbReference>
<feature type="domain" description="Glycosyl transferase family 1" evidence="1">
    <location>
        <begin position="206"/>
        <end position="373"/>
    </location>
</feature>
<evidence type="ECO:0000313" key="3">
    <source>
        <dbReference type="EMBL" id="SFR81945.1"/>
    </source>
</evidence>
<sequence length="397" mass="44945">MNILYLHQYFTTPDQPGGTRSYWNSLELIKNGHKVTVISLGKENKKRFERKTVDGIDVIYVRVPYSQTMSIASRLKSFLHFMFYSTYLALKEKNIDFVIATSTPLTIGFPALVLKKFKKIPYLFEVRDLWPEVPIQMGGLTNKTAIKLAKWFERSIYKNASHVIALSPGMQDGVLKVGTPNSKVSMIPNMAKIDAFWSREPNMALMQELNISEETFKVIYFGALGQANAIEYILETAHLLKENKTIEFLFIGSGPGKELIQNYQAKESCNNVTYLGFFNMEKTSEIVNFCDISLVTFSNIPILGTNSPNKLFDSLSAEKPIIVNSNGWTKDLVEKHNCGVYVDPESPKEFAEKLIALQKEPEKLKVMGKNSRKLAETVYDKSLLCKQFAAVVDSIKI</sequence>
<dbReference type="STRING" id="440514.SAMN04488010_2956"/>
<dbReference type="Gene3D" id="3.40.50.2000">
    <property type="entry name" value="Glycogen Phosphorylase B"/>
    <property type="match status" value="2"/>
</dbReference>
<dbReference type="PANTHER" id="PTHR12526:SF638">
    <property type="entry name" value="SPORE COAT PROTEIN SA"/>
    <property type="match status" value="1"/>
</dbReference>
<evidence type="ECO:0000259" key="2">
    <source>
        <dbReference type="Pfam" id="PF13579"/>
    </source>
</evidence>
<dbReference type="Pfam" id="PF13579">
    <property type="entry name" value="Glyco_trans_4_4"/>
    <property type="match status" value="1"/>
</dbReference>